<gene>
    <name evidence="1" type="ORF">OVA965_LOCUS46022</name>
    <name evidence="2" type="ORF">TMI583_LOCUS50125</name>
</gene>
<evidence type="ECO:0000313" key="1">
    <source>
        <dbReference type="EMBL" id="CAF1679646.1"/>
    </source>
</evidence>
<accession>A0A8S2GBT6</accession>
<evidence type="ECO:0000313" key="2">
    <source>
        <dbReference type="EMBL" id="CAF4569505.1"/>
    </source>
</evidence>
<organism evidence="1 3">
    <name type="scientific">Didymodactylos carnosus</name>
    <dbReference type="NCBI Taxonomy" id="1234261"/>
    <lineage>
        <taxon>Eukaryota</taxon>
        <taxon>Metazoa</taxon>
        <taxon>Spiralia</taxon>
        <taxon>Gnathifera</taxon>
        <taxon>Rotifera</taxon>
        <taxon>Eurotatoria</taxon>
        <taxon>Bdelloidea</taxon>
        <taxon>Philodinida</taxon>
        <taxon>Philodinidae</taxon>
        <taxon>Didymodactylos</taxon>
    </lineage>
</organism>
<protein>
    <submittedName>
        <fullName evidence="1">Uncharacterized protein</fullName>
    </submittedName>
</protein>
<dbReference type="Proteomes" id="UP000682733">
    <property type="component" value="Unassembled WGS sequence"/>
</dbReference>
<dbReference type="EMBL" id="CAJNOK010078920">
    <property type="protein sequence ID" value="CAF1679646.1"/>
    <property type="molecule type" value="Genomic_DNA"/>
</dbReference>
<dbReference type="Proteomes" id="UP000677228">
    <property type="component" value="Unassembled WGS sequence"/>
</dbReference>
<sequence length="96" mass="11884">MYRGYERILNPWRLQMYLRRKGRYCRSLIIKPFPEYHNLCEFLNMFNNFISYHEENYPFDNFQEFSFTFYVLVSVDDVNNNFPHQQPANVIIRGKK</sequence>
<dbReference type="AlphaFoldDB" id="A0A8S2GBT6"/>
<reference evidence="1" key="1">
    <citation type="submission" date="2021-02" db="EMBL/GenBank/DDBJ databases">
        <authorList>
            <person name="Nowell W R."/>
        </authorList>
    </citation>
    <scope>NUCLEOTIDE SEQUENCE</scope>
</reference>
<feature type="non-terminal residue" evidence="1">
    <location>
        <position position="96"/>
    </location>
</feature>
<evidence type="ECO:0000313" key="3">
    <source>
        <dbReference type="Proteomes" id="UP000677228"/>
    </source>
</evidence>
<proteinExistence type="predicted"/>
<comment type="caution">
    <text evidence="1">The sequence shown here is derived from an EMBL/GenBank/DDBJ whole genome shotgun (WGS) entry which is preliminary data.</text>
</comment>
<name>A0A8S2GBT6_9BILA</name>
<dbReference type="EMBL" id="CAJOBA010116743">
    <property type="protein sequence ID" value="CAF4569505.1"/>
    <property type="molecule type" value="Genomic_DNA"/>
</dbReference>